<dbReference type="SUPFAM" id="SSF53756">
    <property type="entry name" value="UDP-Glycosyltransferase/glycogen phosphorylase"/>
    <property type="match status" value="1"/>
</dbReference>
<dbReference type="Gene3D" id="3.40.50.2000">
    <property type="entry name" value="Glycogen Phosphorylase B"/>
    <property type="match status" value="1"/>
</dbReference>
<accession>A0A023DFB1</accession>
<dbReference type="PANTHER" id="PTHR43025">
    <property type="entry name" value="MONOGALACTOSYLDIACYLGLYCEROL SYNTHASE"/>
    <property type="match status" value="1"/>
</dbReference>
<dbReference type="PANTHER" id="PTHR43025:SF3">
    <property type="entry name" value="MONOGALACTOSYLDIACYLGLYCEROL SYNTHASE 1, CHLOROPLASTIC"/>
    <property type="match status" value="1"/>
</dbReference>
<dbReference type="GO" id="GO:0016758">
    <property type="term" value="F:hexosyltransferase activity"/>
    <property type="evidence" value="ECO:0007669"/>
    <property type="project" value="InterPro"/>
</dbReference>
<sequence>MLIYIDIVKHSPKVYKWIKKGRTNRIKIHILHTLDNNLVHQVIDMKTVLFLPLLQIPSGHHQAADALKDGLLAMDPQLQCHKIELLSSRLGRGEKLVSYIYVNWIRHFPKTYNTLYYHSVVRQKKRQPSFPHYELLFLEHVKNIVKHVQPDIILCTHSLPSYLLNRLKRNGEITNPVVNVYTDYFVHDLWGTEAIDCHFIGHPYMKMQLRKKGVPENRICVTGIPLHPDITIEKREKQMKRSRYFGLISGGSLGIGTLKHMLKKISPDDPIDYYVLCGKNERMYKQLQSENHPRLIPLPYISSRQEMNALYDQADFILTKPGGVTISECLYKRLPIFIYDTLPGQEEINFRILKRHHLVFDFLNWKELRNISDVILSILHSPQITHYFAHVEQYHRQLSAEHPAALLYAKLASLEKPLFLGANNPATNKKKGPSF</sequence>
<evidence type="ECO:0000313" key="5">
    <source>
        <dbReference type="EMBL" id="GAJ39932.1"/>
    </source>
</evidence>
<comment type="caution">
    <text evidence="5">The sequence shown here is derived from an EMBL/GenBank/DDBJ whole genome shotgun (WGS) entry which is preliminary data.</text>
</comment>
<organism evidence="5 6">
    <name type="scientific">Parageobacillus caldoxylosilyticus NBRC 107762</name>
    <dbReference type="NCBI Taxonomy" id="1220594"/>
    <lineage>
        <taxon>Bacteria</taxon>
        <taxon>Bacillati</taxon>
        <taxon>Bacillota</taxon>
        <taxon>Bacilli</taxon>
        <taxon>Bacillales</taxon>
        <taxon>Anoxybacillaceae</taxon>
        <taxon>Saccharococcus</taxon>
    </lineage>
</organism>
<evidence type="ECO:0000256" key="2">
    <source>
        <dbReference type="ARBA" id="ARBA00022676"/>
    </source>
</evidence>
<dbReference type="GO" id="GO:0009247">
    <property type="term" value="P:glycolipid biosynthetic process"/>
    <property type="evidence" value="ECO:0007669"/>
    <property type="project" value="InterPro"/>
</dbReference>
<dbReference type="InterPro" id="IPR009695">
    <property type="entry name" value="Diacylglyc_glucosyltr_N"/>
</dbReference>
<comment type="similarity">
    <text evidence="1">Belongs to the glycosyltransferase 28 family.</text>
</comment>
<evidence type="ECO:0000256" key="3">
    <source>
        <dbReference type="ARBA" id="ARBA00022679"/>
    </source>
</evidence>
<keyword evidence="2" id="KW-0328">Glycosyltransferase</keyword>
<proteinExistence type="inferred from homology"/>
<dbReference type="Pfam" id="PF06925">
    <property type="entry name" value="MGDG_synth"/>
    <property type="match status" value="1"/>
</dbReference>
<evidence type="ECO:0000313" key="6">
    <source>
        <dbReference type="Proteomes" id="UP000023561"/>
    </source>
</evidence>
<dbReference type="InterPro" id="IPR050519">
    <property type="entry name" value="Glycosyltransf_28_UgtP"/>
</dbReference>
<keyword evidence="3 5" id="KW-0808">Transferase</keyword>
<dbReference type="EMBL" id="BAWO01000030">
    <property type="protein sequence ID" value="GAJ39932.1"/>
    <property type="molecule type" value="Genomic_DNA"/>
</dbReference>
<evidence type="ECO:0000259" key="4">
    <source>
        <dbReference type="Pfam" id="PF06925"/>
    </source>
</evidence>
<reference evidence="5 6" key="1">
    <citation type="submission" date="2014-04" db="EMBL/GenBank/DDBJ databases">
        <title>Whole genome shotgun sequence of Geobacillus caldoxylosilyticus NBRC 107762.</title>
        <authorList>
            <person name="Hosoyama A."/>
            <person name="Hosoyama Y."/>
            <person name="Katano-Makiyama Y."/>
            <person name="Tsuchikane K."/>
            <person name="Ohji S."/>
            <person name="Ichikawa N."/>
            <person name="Yamazoe A."/>
            <person name="Fujita N."/>
        </authorList>
    </citation>
    <scope>NUCLEOTIDE SEQUENCE [LARGE SCALE GENOMIC DNA]</scope>
    <source>
        <strain evidence="5 6">NBRC 107762</strain>
    </source>
</reference>
<dbReference type="GO" id="GO:0016020">
    <property type="term" value="C:membrane"/>
    <property type="evidence" value="ECO:0007669"/>
    <property type="project" value="GOC"/>
</dbReference>
<dbReference type="Proteomes" id="UP000023561">
    <property type="component" value="Unassembled WGS sequence"/>
</dbReference>
<feature type="domain" description="Diacylglycerol glucosyltransferase N-terminal" evidence="4">
    <location>
        <begin position="60"/>
        <end position="225"/>
    </location>
</feature>
<gene>
    <name evidence="5" type="ORF">GCA01S_030_00130</name>
</gene>
<name>A0A023DFB1_9BACL</name>
<protein>
    <submittedName>
        <fullName evidence="5">Putative glycosyltransferase</fullName>
    </submittedName>
</protein>
<evidence type="ECO:0000256" key="1">
    <source>
        <dbReference type="ARBA" id="ARBA00006962"/>
    </source>
</evidence>
<dbReference type="AlphaFoldDB" id="A0A023DFB1"/>
<keyword evidence="6" id="KW-1185">Reference proteome</keyword>